<sequence>MMQTALLLVCLLGAQGHGTMEEPPARNVKAEDKNQWCPHCGNGAGICGDGGQWRSDSNYVDAGSDPVRKWTAGTIEEVTVRITAHHMGHFEFSICNQEITSSLANAQGCLDSFILERASKEELGLTCVPNDKRPGCQPLDTRHPERFYLPPGGFSPDGSNVHKISLKVPANLQCQHCTLQWRWWSANSCTPGEDYGCYAEVLSQNGYTPSDWFKASGCPSTGEYAGCTRCGCGEEFRNCADIEVVSGSGTTGASTTTTTAGTTQGTTASTTTTAASTGTTTRAPSAQCVSHETLMCINGKSSYWPKCDPSQAKNNAGPAGYEFGHYCTKEWADALNDMLSDPAVNKCNDADAIHKLLAQVAYETGFYSTLFQPADGGAGLIHMIPGNWPTNAADMDQLFPGQNYASISSAMGKDFFQTAAYGWKSAAAWYKLTNRVIPGCGEDLFDKSFDRQTQCILSRVVDRSEAYNLVGSCLAGTSSTTSTTTLATTQMTTTVATTTTAAPTTTTAQATTTASGCRATAASLSFGGSDARCVSACALLPVGAWPCAGQLCDCQATSTMPSTTQATTTTTSTTTTSVSGSLTCVPTEGLPPNGATAANCQRCAEGYKWWPCNTDPAICNSLADSLWGGWLHLRVISFKRETPDLALEPPTLKALLLVCLLGAQGHGTMEEPPARNVKAEDKNQWCPHCGNGAGICGDGGQWRSDSNYVDAGSDPVRKWTAGTIEEVTVRITAHHMGHFEFSICNQEITSSLANAQGCLDSFILERASKEELGLTCVPNDKRPGCQPLDTRHPERFYLPPGGFSPDGSNVHKISLKVPANLQCQHCTLQWRWWSANSCTPGEDYGCYAEVLSQNGYTPSDWFKASGCPSTGEYAGCTRCGCGEEFRNCADIEVVSGSGTTGASTTTTTAGTTQGTTASTTTTAASTGTTTRAPSAQCVSHETLMCINGKSSYWPKCDPSQAKNNAGPAGYEFGHYCTKEWADALNDMLSDPAVNKCNDADAIHKLLAQVAYETGFYSTLFQPADGGAGLIHMIPGNWPTNAADMDQLFPGQNYASISSAMGKDFFQTAAYGWKSAAAWYKLTNRVIPGCGEDLFDKSFDRQTQCILSRVVDRSEAYNLVGSCLAGTSSTTSTTTPATTQMTTTVATTTTAAPTTTTAQATTTASGCRATAASLSFGGSDARCVSACALLPVGAWPCAGQLCDCQATSTTPSTTQATTATTSTTTTSVSGSLTCVPTEGLPPNGATAANCQRCAEGYKWWPCNTDPAICTCSTVA</sequence>
<gene>
    <name evidence="5" type="ORF">EVOR1521_LOCUS9980</name>
</gene>
<evidence type="ECO:0000256" key="3">
    <source>
        <dbReference type="SAM" id="MobiDB-lite"/>
    </source>
</evidence>
<dbReference type="Proteomes" id="UP001178507">
    <property type="component" value="Unassembled WGS sequence"/>
</dbReference>
<feature type="region of interest" description="Disordered" evidence="3">
    <location>
        <begin position="248"/>
        <end position="278"/>
    </location>
</feature>
<keyword evidence="4" id="KW-0732">Signal</keyword>
<accession>A0AA36I9L1</accession>
<evidence type="ECO:0000313" key="6">
    <source>
        <dbReference type="Proteomes" id="UP001178507"/>
    </source>
</evidence>
<comment type="caution">
    <text evidence="5">The sequence shown here is derived from an EMBL/GenBank/DDBJ whole genome shotgun (WGS) entry which is preliminary data.</text>
</comment>
<dbReference type="EMBL" id="CAUJNA010000924">
    <property type="protein sequence ID" value="CAJ1382645.1"/>
    <property type="molecule type" value="Genomic_DNA"/>
</dbReference>
<proteinExistence type="predicted"/>
<organism evidence="5 6">
    <name type="scientific">Effrenium voratum</name>
    <dbReference type="NCBI Taxonomy" id="2562239"/>
    <lineage>
        <taxon>Eukaryota</taxon>
        <taxon>Sar</taxon>
        <taxon>Alveolata</taxon>
        <taxon>Dinophyceae</taxon>
        <taxon>Suessiales</taxon>
        <taxon>Symbiodiniaceae</taxon>
        <taxon>Effrenium</taxon>
    </lineage>
</organism>
<comment type="cofactor">
    <cofactor evidence="1">
        <name>Cu(2+)</name>
        <dbReference type="ChEBI" id="CHEBI:29036"/>
    </cofactor>
</comment>
<reference evidence="5" key="1">
    <citation type="submission" date="2023-08" db="EMBL/GenBank/DDBJ databases">
        <authorList>
            <person name="Chen Y."/>
            <person name="Shah S."/>
            <person name="Dougan E. K."/>
            <person name="Thang M."/>
            <person name="Chan C."/>
        </authorList>
    </citation>
    <scope>NUCLEOTIDE SEQUENCE</scope>
</reference>
<dbReference type="InterPro" id="IPR052282">
    <property type="entry name" value="Starch-active_LPMO"/>
</dbReference>
<feature type="signal peptide" evidence="4">
    <location>
        <begin position="1"/>
        <end position="16"/>
    </location>
</feature>
<evidence type="ECO:0000313" key="5">
    <source>
        <dbReference type="EMBL" id="CAJ1382645.1"/>
    </source>
</evidence>
<feature type="chain" id="PRO_5041417655" description="Chitin-binding type-4 domain-containing protein" evidence="4">
    <location>
        <begin position="17"/>
        <end position="1274"/>
    </location>
</feature>
<dbReference type="AlphaFoldDB" id="A0AA36I9L1"/>
<dbReference type="PANTHER" id="PTHR36575">
    <property type="entry name" value="BINDING PROTEIN, PUTATIVE (AFU_ORTHOLOGUE AFUA_1G14430)-RELATED"/>
    <property type="match status" value="1"/>
</dbReference>
<evidence type="ECO:0000256" key="1">
    <source>
        <dbReference type="ARBA" id="ARBA00001973"/>
    </source>
</evidence>
<evidence type="ECO:0008006" key="7">
    <source>
        <dbReference type="Google" id="ProtNLM"/>
    </source>
</evidence>
<dbReference type="PANTHER" id="PTHR36575:SF2">
    <property type="entry name" value="CHITIN-BINDING TYPE-4 DOMAIN-CONTAINING PROTEIN-RELATED"/>
    <property type="match status" value="1"/>
</dbReference>
<keyword evidence="6" id="KW-1185">Reference proteome</keyword>
<keyword evidence="2" id="KW-0186">Copper</keyword>
<evidence type="ECO:0000256" key="2">
    <source>
        <dbReference type="ARBA" id="ARBA00023008"/>
    </source>
</evidence>
<name>A0AA36I9L1_9DINO</name>
<feature type="region of interest" description="Disordered" evidence="3">
    <location>
        <begin position="897"/>
        <end position="927"/>
    </location>
</feature>
<evidence type="ECO:0000256" key="4">
    <source>
        <dbReference type="SAM" id="SignalP"/>
    </source>
</evidence>
<protein>
    <recommendedName>
        <fullName evidence="7">Chitin-binding type-4 domain-containing protein</fullName>
    </recommendedName>
</protein>